<dbReference type="Gene3D" id="3.40.30.120">
    <property type="match status" value="1"/>
</dbReference>
<dbReference type="OrthoDB" id="8672648at2"/>
<organism evidence="5 6">
    <name type="scientific">Halomonas chromatireducens</name>
    <dbReference type="NCBI Taxonomy" id="507626"/>
    <lineage>
        <taxon>Bacteria</taxon>
        <taxon>Pseudomonadati</taxon>
        <taxon>Pseudomonadota</taxon>
        <taxon>Gammaproteobacteria</taxon>
        <taxon>Oceanospirillales</taxon>
        <taxon>Halomonadaceae</taxon>
        <taxon>Halomonas</taxon>
    </lineage>
</organism>
<evidence type="ECO:0000313" key="6">
    <source>
        <dbReference type="Proteomes" id="UP000063387"/>
    </source>
</evidence>
<evidence type="ECO:0000313" key="5">
    <source>
        <dbReference type="EMBL" id="AMD00061.1"/>
    </source>
</evidence>
<accession>A0A0X8HCF2</accession>
<dbReference type="SUPFAM" id="SSF51905">
    <property type="entry name" value="FAD/NAD(P)-binding domain"/>
    <property type="match status" value="1"/>
</dbReference>
<keyword evidence="3" id="KW-0274">FAD</keyword>
<dbReference type="InterPro" id="IPR036188">
    <property type="entry name" value="FAD/NAD-bd_sf"/>
</dbReference>
<evidence type="ECO:0000256" key="1">
    <source>
        <dbReference type="ARBA" id="ARBA00001974"/>
    </source>
</evidence>
<protein>
    <submittedName>
        <fullName evidence="5">3-(3-hydroxy-phenyl)propionate/3-hydroxycinnamic acid hydroxylase</fullName>
        <ecNumber evidence="5">1.14.13.127</ecNumber>
    </submittedName>
</protein>
<dbReference type="KEGG" id="hco:LOKO_00984"/>
<dbReference type="NCBIfam" id="NF006002">
    <property type="entry name" value="PRK08132.1"/>
    <property type="match status" value="1"/>
</dbReference>
<name>A0A0X8HCF2_9GAMM</name>
<dbReference type="STRING" id="507626.LOKO_00984"/>
<keyword evidence="2" id="KW-0285">Flavoprotein</keyword>
<evidence type="ECO:0000259" key="4">
    <source>
        <dbReference type="Pfam" id="PF01494"/>
    </source>
</evidence>
<dbReference type="InterPro" id="IPR050641">
    <property type="entry name" value="RIFMO-like"/>
</dbReference>
<sequence>MRPAGRDEHDSLYFDYPRFPFVRPAELEGREVRHRVAIVGAGPVGVTAALELARHGIASVVLDDKDSVNDGSRAICISRHSLEILQQLGVDKRFTDKGLGWTRGRTYFRDREIYRFEMLHSEQERFLPMVNLQQQYIEQFLIDKAMASSLIELRWQQAVTGVSQDGSGVTLEVATPEGDYRLQSDYLLAADGARSVVRKAFGLPLHGEAYEGRYVIADVRLRSDFPTERRAFFSPSVMPDSTLLVHKQPDDIWRIDYQLLPDEDPNKAVEEASIRQRVGTIIDMLGEGDDWELEWWSLYKAYTLALDDYRHGRVLFIGDSAHLVPIFGVRGLNNGIADAANAAWKLAWVLNGRAPDRLLDSYSPERRGATLDVFANAGKSTRFMTPPTRGYRLMRDAALSLAVDNDYASDFADPRQVTPYTYAESPLTLADGDDFAAGPIPGAPLINRRLGEDDFLLDHLGRGFTLLLFSDDGSLAPARQEQVASLQAREPGLDVLIIGREASAPALGRGLGDSQVDNWVDSRVNRERGLFEAYGAVDGTAYLVRPDRHVAARWKTLDAADLDAALTTALGGE</sequence>
<comment type="cofactor">
    <cofactor evidence="1">
        <name>FAD</name>
        <dbReference type="ChEBI" id="CHEBI:57692"/>
    </cofactor>
</comment>
<dbReference type="RefSeq" id="WP_066445820.1">
    <property type="nucleotide sequence ID" value="NZ_CP014226.1"/>
</dbReference>
<evidence type="ECO:0000256" key="3">
    <source>
        <dbReference type="ARBA" id="ARBA00022827"/>
    </source>
</evidence>
<dbReference type="PATRIC" id="fig|507626.3.peg.974"/>
<reference evidence="5 6" key="1">
    <citation type="journal article" date="2016" name="Genome Announc.">
        <title>Draft Genome Sequence of 'Halomonas chromatireducens' Strain AGD 8-3, a Haloalkaliphilic Chromate- and Selenite-Reducing Gammaproteobacterium.</title>
        <authorList>
            <person name="Sharko F.S."/>
            <person name="Shapovalova A.A."/>
            <person name="Tsygankova S.V."/>
            <person name="Komova A.V."/>
            <person name="Boulygina E.S."/>
            <person name="Teslyuk A.B."/>
            <person name="Gotovtsev P.M."/>
            <person name="Namsaraev Z.B."/>
            <person name="Khijniak T.V."/>
            <person name="Nedoluzhko A.V."/>
            <person name="Vasilov R.G."/>
        </authorList>
    </citation>
    <scope>NUCLEOTIDE SEQUENCE [LARGE SCALE GENOMIC DNA]</scope>
    <source>
        <strain evidence="5 6">AGD 8-3</strain>
    </source>
</reference>
<dbReference type="GO" id="GO:0071949">
    <property type="term" value="F:FAD binding"/>
    <property type="evidence" value="ECO:0007669"/>
    <property type="project" value="InterPro"/>
</dbReference>
<dbReference type="GO" id="GO:0008688">
    <property type="term" value="F:3-(3-hydroxyphenyl)propionate hydroxylase activity"/>
    <property type="evidence" value="ECO:0007669"/>
    <property type="project" value="UniProtKB-EC"/>
</dbReference>
<gene>
    <name evidence="5" type="primary">mhpA</name>
    <name evidence="5" type="ORF">LOKO_00984</name>
</gene>
<dbReference type="Proteomes" id="UP000063387">
    <property type="component" value="Chromosome"/>
</dbReference>
<dbReference type="PANTHER" id="PTHR43004:SF19">
    <property type="entry name" value="BINDING MONOOXYGENASE, PUTATIVE (JCVI)-RELATED"/>
    <property type="match status" value="1"/>
</dbReference>
<feature type="domain" description="FAD-binding" evidence="4">
    <location>
        <begin position="35"/>
        <end position="370"/>
    </location>
</feature>
<dbReference type="Gene3D" id="3.50.50.60">
    <property type="entry name" value="FAD/NAD(P)-binding domain"/>
    <property type="match status" value="1"/>
</dbReference>
<keyword evidence="6" id="KW-1185">Reference proteome</keyword>
<keyword evidence="5" id="KW-0560">Oxidoreductase</keyword>
<dbReference type="PANTHER" id="PTHR43004">
    <property type="entry name" value="TRK SYSTEM POTASSIUM UPTAKE PROTEIN"/>
    <property type="match status" value="1"/>
</dbReference>
<evidence type="ECO:0000256" key="2">
    <source>
        <dbReference type="ARBA" id="ARBA00022630"/>
    </source>
</evidence>
<dbReference type="EMBL" id="CP014226">
    <property type="protein sequence ID" value="AMD00061.1"/>
    <property type="molecule type" value="Genomic_DNA"/>
</dbReference>
<dbReference type="PRINTS" id="PR00420">
    <property type="entry name" value="RNGMNOXGNASE"/>
</dbReference>
<dbReference type="InterPro" id="IPR002938">
    <property type="entry name" value="FAD-bd"/>
</dbReference>
<reference evidence="5 6" key="2">
    <citation type="submission" date="2016-02" db="EMBL/GenBank/DDBJ databases">
        <authorList>
            <person name="Wen L."/>
            <person name="He K."/>
            <person name="Yang H."/>
        </authorList>
    </citation>
    <scope>NUCLEOTIDE SEQUENCE [LARGE SCALE GENOMIC DNA]</scope>
    <source>
        <strain evidence="5 6">AGD 8-3</strain>
    </source>
</reference>
<proteinExistence type="predicted"/>
<dbReference type="AlphaFoldDB" id="A0A0X8HCF2"/>
<dbReference type="Pfam" id="PF01494">
    <property type="entry name" value="FAD_binding_3"/>
    <property type="match status" value="1"/>
</dbReference>
<dbReference type="EC" id="1.14.13.127" evidence="5"/>
<dbReference type="Gene3D" id="3.30.70.2450">
    <property type="match status" value="1"/>
</dbReference>